<sequence length="119" mass="13705">DNFLSWRRSFLLAISIRNKAGFLDGSIPEPPVADPNYFLWRRCNDLIVSWLLKSMESSLAQTVFYMSSCHAIWDTINSRFSLPDDNRVCRLYADIGNVSQGNQSVSTYFTQLSSLWEEL</sequence>
<reference evidence="2 3" key="1">
    <citation type="journal article" date="2013" name="BMC Genomics">
        <title>The miniature genome of a carnivorous plant Genlisea aurea contains a low number of genes and short non-coding sequences.</title>
        <authorList>
            <person name="Leushkin E.V."/>
            <person name="Sutormin R.A."/>
            <person name="Nabieva E.R."/>
            <person name="Penin A.A."/>
            <person name="Kondrashov A.S."/>
            <person name="Logacheva M.D."/>
        </authorList>
    </citation>
    <scope>NUCLEOTIDE SEQUENCE [LARGE SCALE GENOMIC DNA]</scope>
</reference>
<evidence type="ECO:0000259" key="1">
    <source>
        <dbReference type="Pfam" id="PF14244"/>
    </source>
</evidence>
<gene>
    <name evidence="2" type="ORF">M569_11042</name>
</gene>
<keyword evidence="3" id="KW-1185">Reference proteome</keyword>
<feature type="domain" description="Retrotransposon Copia-like N-terminal" evidence="1">
    <location>
        <begin position="1"/>
        <end position="31"/>
    </location>
</feature>
<dbReference type="EMBL" id="AUSU01005270">
    <property type="protein sequence ID" value="EPS63742.1"/>
    <property type="molecule type" value="Genomic_DNA"/>
</dbReference>
<feature type="non-terminal residue" evidence="2">
    <location>
        <position position="1"/>
    </location>
</feature>
<proteinExistence type="predicted"/>
<dbReference type="PANTHER" id="PTHR37610:SF94">
    <property type="entry name" value="RETROTRANSPOSON COPIA-LIKE N-TERMINAL DOMAIN-CONTAINING PROTEIN"/>
    <property type="match status" value="1"/>
</dbReference>
<dbReference type="Proteomes" id="UP000015453">
    <property type="component" value="Unassembled WGS sequence"/>
</dbReference>
<accession>S8DV09</accession>
<dbReference type="PANTHER" id="PTHR37610">
    <property type="entry name" value="CCHC-TYPE DOMAIN-CONTAINING PROTEIN"/>
    <property type="match status" value="1"/>
</dbReference>
<name>S8DV09_9LAMI</name>
<dbReference type="InterPro" id="IPR029472">
    <property type="entry name" value="Copia-like_N"/>
</dbReference>
<comment type="caution">
    <text evidence="2">The sequence shown here is derived from an EMBL/GenBank/DDBJ whole genome shotgun (WGS) entry which is preliminary data.</text>
</comment>
<dbReference type="OrthoDB" id="911950at2759"/>
<organism evidence="2 3">
    <name type="scientific">Genlisea aurea</name>
    <dbReference type="NCBI Taxonomy" id="192259"/>
    <lineage>
        <taxon>Eukaryota</taxon>
        <taxon>Viridiplantae</taxon>
        <taxon>Streptophyta</taxon>
        <taxon>Embryophyta</taxon>
        <taxon>Tracheophyta</taxon>
        <taxon>Spermatophyta</taxon>
        <taxon>Magnoliopsida</taxon>
        <taxon>eudicotyledons</taxon>
        <taxon>Gunneridae</taxon>
        <taxon>Pentapetalae</taxon>
        <taxon>asterids</taxon>
        <taxon>lamiids</taxon>
        <taxon>Lamiales</taxon>
        <taxon>Lentibulariaceae</taxon>
        <taxon>Genlisea</taxon>
    </lineage>
</organism>
<feature type="non-terminal residue" evidence="2">
    <location>
        <position position="119"/>
    </location>
</feature>
<dbReference type="AlphaFoldDB" id="S8DV09"/>
<evidence type="ECO:0000313" key="3">
    <source>
        <dbReference type="Proteomes" id="UP000015453"/>
    </source>
</evidence>
<evidence type="ECO:0000313" key="2">
    <source>
        <dbReference type="EMBL" id="EPS63742.1"/>
    </source>
</evidence>
<protein>
    <recommendedName>
        <fullName evidence="1">Retrotransposon Copia-like N-terminal domain-containing protein</fullName>
    </recommendedName>
</protein>
<dbReference type="Pfam" id="PF14244">
    <property type="entry name" value="Retrotran_gag_3"/>
    <property type="match status" value="1"/>
</dbReference>